<evidence type="ECO:0000313" key="1">
    <source>
        <dbReference type="EMBL" id="CCC82717.1"/>
    </source>
</evidence>
<dbReference type="STRING" id="768679.TTX_2105"/>
<dbReference type="PaxDb" id="768679-TTX_2105"/>
<accession>G4RMP1</accession>
<protein>
    <submittedName>
        <fullName evidence="1">Uncharacterized protein</fullName>
    </submittedName>
</protein>
<dbReference type="KEGG" id="ttn:TTX_2105"/>
<reference evidence="1 2" key="1">
    <citation type="journal article" date="2011" name="PLoS ONE">
        <title>The complete genome sequence of Thermoproteus tenax: a physiologically versatile member of the Crenarchaeota.</title>
        <authorList>
            <person name="Siebers B."/>
            <person name="Zaparty M."/>
            <person name="Raddatz G."/>
            <person name="Tjaden B."/>
            <person name="Albers S.V."/>
            <person name="Bell S.D."/>
            <person name="Blombach F."/>
            <person name="Kletzin A."/>
            <person name="Kyrpides N."/>
            <person name="Lanz C."/>
            <person name="Plagens A."/>
            <person name="Rampp M."/>
            <person name="Rosinus A."/>
            <person name="von Jan M."/>
            <person name="Makarova K.S."/>
            <person name="Klenk H.P."/>
            <person name="Schuster S.C."/>
            <person name="Hensel R."/>
        </authorList>
    </citation>
    <scope>NUCLEOTIDE SEQUENCE [LARGE SCALE GENOMIC DNA]</scope>
    <source>
        <strain evidence="2">ATCC 35583 / DSM 2078 / JCM 9277 / NBRC 100435 / Kra 1</strain>
    </source>
</reference>
<evidence type="ECO:0000313" key="2">
    <source>
        <dbReference type="Proteomes" id="UP000002654"/>
    </source>
</evidence>
<dbReference type="Proteomes" id="UP000002654">
    <property type="component" value="Chromosome"/>
</dbReference>
<sequence length="31" mass="3609">MPLKARRKPLEAFPMADPKWNKPLANWVVFG</sequence>
<gene>
    <name evidence="1" type="ordered locus">TTX_2105</name>
</gene>
<dbReference type="EMBL" id="FN869859">
    <property type="protein sequence ID" value="CCC82717.1"/>
    <property type="molecule type" value="Genomic_DNA"/>
</dbReference>
<dbReference type="AlphaFoldDB" id="G4RMP1"/>
<proteinExistence type="predicted"/>
<dbReference type="HOGENOM" id="CLU_3394573_0_0_2"/>
<keyword evidence="2" id="KW-1185">Reference proteome</keyword>
<name>G4RMP1_THETK</name>
<organism evidence="1 2">
    <name type="scientific">Thermoproteus tenax (strain ATCC 35583 / DSM 2078 / JCM 9277 / NBRC 100435 / Kra 1)</name>
    <dbReference type="NCBI Taxonomy" id="768679"/>
    <lineage>
        <taxon>Archaea</taxon>
        <taxon>Thermoproteota</taxon>
        <taxon>Thermoprotei</taxon>
        <taxon>Thermoproteales</taxon>
        <taxon>Thermoproteaceae</taxon>
        <taxon>Thermoproteus</taxon>
    </lineage>
</organism>